<sequence>MDKDELRSKYKALRNNLSASEIEELSLQIANQSLKLDIWDFTFYHIFLSISKHREINSEYILQIIFGKDRNVVIPKVKDAELEHYLLTDSTKLKLSKWGIPEPEKGIKIEPNQIDVVFMPLLAYDKTGNRIGYGKGFYDKFLSDCRPETLKIGLSFFEPEEENIEVSDHDIGLDFCITPSRIYNFKSN</sequence>
<name>A0ABW3GPI3_9FLAO</name>
<dbReference type="InterPro" id="IPR037171">
    <property type="entry name" value="NagB/RpiA_transferase-like"/>
</dbReference>
<keyword evidence="1" id="KW-0547">Nucleotide-binding</keyword>
<keyword evidence="2" id="KW-0436">Ligase</keyword>
<accession>A0ABW3GPI3</accession>
<dbReference type="PANTHER" id="PTHR23407:SF11">
    <property type="entry name" value="CHROMOSOME UNDETERMINED SCAFFOLD_24, WHOLE GENOME SHOTGUN SEQUENCE"/>
    <property type="match status" value="1"/>
</dbReference>
<dbReference type="PANTHER" id="PTHR23407">
    <property type="entry name" value="ATPASE INHIBITOR/5-FORMYLTETRAHYDROFOLATE CYCLO-LIGASE"/>
    <property type="match status" value="1"/>
</dbReference>
<proteinExistence type="inferred from homology"/>
<dbReference type="GO" id="GO:0030272">
    <property type="term" value="F:5-formyltetrahydrofolate cyclo-ligase activity"/>
    <property type="evidence" value="ECO:0007669"/>
    <property type="project" value="UniProtKB-EC"/>
</dbReference>
<dbReference type="NCBIfam" id="TIGR02727">
    <property type="entry name" value="MTHFS_bact"/>
    <property type="match status" value="1"/>
</dbReference>
<comment type="caution">
    <text evidence="2">The sequence shown here is derived from an EMBL/GenBank/DDBJ whole genome shotgun (WGS) entry which is preliminary data.</text>
</comment>
<organism evidence="2 3">
    <name type="scientific">Psychroflexus salinarum</name>
    <dbReference type="NCBI Taxonomy" id="546024"/>
    <lineage>
        <taxon>Bacteria</taxon>
        <taxon>Pseudomonadati</taxon>
        <taxon>Bacteroidota</taxon>
        <taxon>Flavobacteriia</taxon>
        <taxon>Flavobacteriales</taxon>
        <taxon>Flavobacteriaceae</taxon>
        <taxon>Psychroflexus</taxon>
    </lineage>
</organism>
<dbReference type="Gene3D" id="3.40.50.10420">
    <property type="entry name" value="NagB/RpiA/CoA transferase-like"/>
    <property type="match status" value="1"/>
</dbReference>
<dbReference type="EC" id="6.3.3.2" evidence="1"/>
<protein>
    <recommendedName>
        <fullName evidence="1">5-formyltetrahydrofolate cyclo-ligase</fullName>
        <ecNumber evidence="1">6.3.3.2</ecNumber>
    </recommendedName>
</protein>
<comment type="catalytic activity">
    <reaction evidence="1">
        <text>(6S)-5-formyl-5,6,7,8-tetrahydrofolate + ATP = (6R)-5,10-methenyltetrahydrofolate + ADP + phosphate</text>
        <dbReference type="Rhea" id="RHEA:10488"/>
        <dbReference type="ChEBI" id="CHEBI:30616"/>
        <dbReference type="ChEBI" id="CHEBI:43474"/>
        <dbReference type="ChEBI" id="CHEBI:57455"/>
        <dbReference type="ChEBI" id="CHEBI:57457"/>
        <dbReference type="ChEBI" id="CHEBI:456216"/>
        <dbReference type="EC" id="6.3.3.2"/>
    </reaction>
</comment>
<dbReference type="PIRSF" id="PIRSF006806">
    <property type="entry name" value="FTHF_cligase"/>
    <property type="match status" value="1"/>
</dbReference>
<keyword evidence="3" id="KW-1185">Reference proteome</keyword>
<reference evidence="3" key="1">
    <citation type="journal article" date="2019" name="Int. J. Syst. Evol. Microbiol.">
        <title>The Global Catalogue of Microorganisms (GCM) 10K type strain sequencing project: providing services to taxonomists for standard genome sequencing and annotation.</title>
        <authorList>
            <consortium name="The Broad Institute Genomics Platform"/>
            <consortium name="The Broad Institute Genome Sequencing Center for Infectious Disease"/>
            <person name="Wu L."/>
            <person name="Ma J."/>
        </authorList>
    </citation>
    <scope>NUCLEOTIDE SEQUENCE [LARGE SCALE GENOMIC DNA]</scope>
    <source>
        <strain evidence="3">CCUG 56752</strain>
    </source>
</reference>
<evidence type="ECO:0000313" key="3">
    <source>
        <dbReference type="Proteomes" id="UP001597049"/>
    </source>
</evidence>
<dbReference type="SUPFAM" id="SSF100950">
    <property type="entry name" value="NagB/RpiA/CoA transferase-like"/>
    <property type="match status" value="1"/>
</dbReference>
<keyword evidence="1" id="KW-0460">Magnesium</keyword>
<comment type="similarity">
    <text evidence="1">Belongs to the 5-formyltetrahydrofolate cyclo-ligase family.</text>
</comment>
<evidence type="ECO:0000313" key="2">
    <source>
        <dbReference type="EMBL" id="MFD0932431.1"/>
    </source>
</evidence>
<dbReference type="RefSeq" id="WP_379657753.1">
    <property type="nucleotide sequence ID" value="NZ_JBHTIV010000007.1"/>
</dbReference>
<evidence type="ECO:0000256" key="1">
    <source>
        <dbReference type="RuleBase" id="RU361279"/>
    </source>
</evidence>
<gene>
    <name evidence="2" type="ORF">ACFQ0R_07450</name>
</gene>
<dbReference type="Proteomes" id="UP001597049">
    <property type="component" value="Unassembled WGS sequence"/>
</dbReference>
<dbReference type="Pfam" id="PF01812">
    <property type="entry name" value="5-FTHF_cyc-lig"/>
    <property type="match status" value="1"/>
</dbReference>
<comment type="cofactor">
    <cofactor evidence="1">
        <name>Mg(2+)</name>
        <dbReference type="ChEBI" id="CHEBI:18420"/>
    </cofactor>
</comment>
<keyword evidence="1" id="KW-0067">ATP-binding</keyword>
<dbReference type="InterPro" id="IPR002698">
    <property type="entry name" value="FTHF_cligase"/>
</dbReference>
<dbReference type="EMBL" id="JBHTIV010000007">
    <property type="protein sequence ID" value="MFD0932431.1"/>
    <property type="molecule type" value="Genomic_DNA"/>
</dbReference>
<keyword evidence="1" id="KW-0479">Metal-binding</keyword>
<dbReference type="InterPro" id="IPR024185">
    <property type="entry name" value="FTHF_cligase-like_sf"/>
</dbReference>